<evidence type="ECO:0000313" key="4">
    <source>
        <dbReference type="RefSeq" id="XP_033792909.1"/>
    </source>
</evidence>
<dbReference type="GeneID" id="117356981"/>
<dbReference type="Proteomes" id="UP000515159">
    <property type="component" value="Chromosome 3"/>
</dbReference>
<dbReference type="GO" id="GO:0005829">
    <property type="term" value="C:cytosol"/>
    <property type="evidence" value="ECO:0007669"/>
    <property type="project" value="TreeGrafter"/>
</dbReference>
<name>A0A6P8Q994_GEOSA</name>
<dbReference type="FunCoup" id="A0A6P8Q994">
    <property type="interactions" value="1158"/>
</dbReference>
<keyword evidence="3" id="KW-1185">Reference proteome</keyword>
<gene>
    <name evidence="4" type="primary">OSTM1</name>
</gene>
<sequence>MAALLPLVVAALLPLLCASDDWSEPPELDPACRQRLDEVANGSAALSRCLVRFARPLHLCRDCRTQFQELNRLLYNVSSAPQNTSEGRCAANLLRSDRLQLILGFIEFFNKTWKDANCEQCFQKDGGEILNSTVAFLDLFDVLMVCFEHNLQNTSESSYAANLLQSDRLQLILGQALISSLPRNYSQLCRNCSDTYRSLTILYDQLEENSSLCIDLEDAINVTRRLWSSTFHCKVPCKDTVPVIAVSAFVLFLPVIFYLSSFLHSEQKKRKLIQPSIGYPGKFSLHFQPAVSCSCLQAILTFLCYE</sequence>
<dbReference type="RefSeq" id="XP_033792909.1">
    <property type="nucleotide sequence ID" value="XM_033937018.1"/>
</dbReference>
<evidence type="ECO:0000256" key="1">
    <source>
        <dbReference type="SAM" id="Phobius"/>
    </source>
</evidence>
<keyword evidence="1" id="KW-0472">Membrane</keyword>
<protein>
    <submittedName>
        <fullName evidence="4">Osteopetrosis-associated transmembrane protein 1 isoform X1</fullName>
    </submittedName>
</protein>
<proteinExistence type="predicted"/>
<dbReference type="OrthoDB" id="8021850at2759"/>
<dbReference type="AlphaFoldDB" id="A0A6P8Q994"/>
<dbReference type="PANTHER" id="PTHR15644:SF2">
    <property type="entry name" value="OSTEOPETROSIS-ASSOCIATED TRANSMEMBRANE PROTEIN 1"/>
    <property type="match status" value="1"/>
</dbReference>
<organism evidence="3 4">
    <name type="scientific">Geotrypetes seraphini</name>
    <name type="common">Gaboon caecilian</name>
    <name type="synonym">Caecilia seraphini</name>
    <dbReference type="NCBI Taxonomy" id="260995"/>
    <lineage>
        <taxon>Eukaryota</taxon>
        <taxon>Metazoa</taxon>
        <taxon>Chordata</taxon>
        <taxon>Craniata</taxon>
        <taxon>Vertebrata</taxon>
        <taxon>Euteleostomi</taxon>
        <taxon>Amphibia</taxon>
        <taxon>Gymnophiona</taxon>
        <taxon>Geotrypetes</taxon>
    </lineage>
</organism>
<feature type="signal peptide" evidence="2">
    <location>
        <begin position="1"/>
        <end position="18"/>
    </location>
</feature>
<feature type="chain" id="PRO_5027872479" evidence="2">
    <location>
        <begin position="19"/>
        <end position="306"/>
    </location>
</feature>
<dbReference type="KEGG" id="gsh:117356981"/>
<dbReference type="InterPro" id="IPR019172">
    <property type="entry name" value="Osteopetrosis-assoc_TM_1"/>
</dbReference>
<feature type="transmembrane region" description="Helical" evidence="1">
    <location>
        <begin position="241"/>
        <end position="263"/>
    </location>
</feature>
<evidence type="ECO:0000313" key="3">
    <source>
        <dbReference type="Proteomes" id="UP000515159"/>
    </source>
</evidence>
<dbReference type="CTD" id="28962"/>
<evidence type="ECO:0000256" key="2">
    <source>
        <dbReference type="SAM" id="SignalP"/>
    </source>
</evidence>
<keyword evidence="2" id="KW-0732">Signal</keyword>
<dbReference type="InParanoid" id="A0A6P8Q994"/>
<accession>A0A6P8Q994</accession>
<dbReference type="Pfam" id="PF09777">
    <property type="entry name" value="OSTMP1"/>
    <property type="match status" value="1"/>
</dbReference>
<dbReference type="PANTHER" id="PTHR15644">
    <property type="entry name" value="OSTEOPETROSIS ASSOCIATED TRANSMEMBRANE PROTEIN 1"/>
    <property type="match status" value="1"/>
</dbReference>
<keyword evidence="1" id="KW-1133">Transmembrane helix</keyword>
<reference evidence="4" key="1">
    <citation type="submission" date="2025-08" db="UniProtKB">
        <authorList>
            <consortium name="RefSeq"/>
        </authorList>
    </citation>
    <scope>IDENTIFICATION</scope>
</reference>
<keyword evidence="1 4" id="KW-0812">Transmembrane</keyword>